<evidence type="ECO:0000256" key="5">
    <source>
        <dbReference type="ARBA" id="ARBA00023004"/>
    </source>
</evidence>
<keyword evidence="10" id="KW-1185">Reference proteome</keyword>
<keyword evidence="6" id="KW-0503">Monooxygenase</keyword>
<evidence type="ECO:0000259" key="7">
    <source>
        <dbReference type="PROSITE" id="PS50090"/>
    </source>
</evidence>
<evidence type="ECO:0000256" key="3">
    <source>
        <dbReference type="ARBA" id="ARBA00022723"/>
    </source>
</evidence>
<proteinExistence type="inferred from homology"/>
<feature type="domain" description="HTH myb-type" evidence="8">
    <location>
        <begin position="314"/>
        <end position="370"/>
    </location>
</feature>
<reference evidence="9" key="1">
    <citation type="submission" date="2020-05" db="EMBL/GenBank/DDBJ databases">
        <title>Phylogenomic resolution of chytrid fungi.</title>
        <authorList>
            <person name="Stajich J.E."/>
            <person name="Amses K."/>
            <person name="Simmons R."/>
            <person name="Seto K."/>
            <person name="Myers J."/>
            <person name="Bonds A."/>
            <person name="Quandt C.A."/>
            <person name="Barry K."/>
            <person name="Liu P."/>
            <person name="Grigoriev I."/>
            <person name="Longcore J.E."/>
            <person name="James T.Y."/>
        </authorList>
    </citation>
    <scope>NUCLEOTIDE SEQUENCE</scope>
    <source>
        <strain evidence="9">JEL0476</strain>
    </source>
</reference>
<comment type="similarity">
    <text evidence="1">Belongs to the cytochrome P450 family.</text>
</comment>
<evidence type="ECO:0000256" key="2">
    <source>
        <dbReference type="ARBA" id="ARBA00022617"/>
    </source>
</evidence>
<dbReference type="Gene3D" id="1.10.630.10">
    <property type="entry name" value="Cytochrome P450"/>
    <property type="match status" value="1"/>
</dbReference>
<feature type="domain" description="Myb-like" evidence="7">
    <location>
        <begin position="256"/>
        <end position="308"/>
    </location>
</feature>
<evidence type="ECO:0000256" key="4">
    <source>
        <dbReference type="ARBA" id="ARBA00023002"/>
    </source>
</evidence>
<protein>
    <recommendedName>
        <fullName evidence="11">Myb-like DNA-binding domain containing protein</fullName>
    </recommendedName>
</protein>
<dbReference type="Pfam" id="PF00249">
    <property type="entry name" value="Myb_DNA-binding"/>
    <property type="match status" value="1"/>
</dbReference>
<dbReference type="GO" id="GO:0016705">
    <property type="term" value="F:oxidoreductase activity, acting on paired donors, with incorporation or reduction of molecular oxygen"/>
    <property type="evidence" value="ECO:0007669"/>
    <property type="project" value="InterPro"/>
</dbReference>
<dbReference type="AlphaFoldDB" id="A0AAD5U378"/>
<keyword evidence="5" id="KW-0408">Iron</keyword>
<dbReference type="Gene3D" id="1.10.10.60">
    <property type="entry name" value="Homeodomain-like"/>
    <property type="match status" value="2"/>
</dbReference>
<gene>
    <name evidence="9" type="ORF">HK099_003589</name>
</gene>
<dbReference type="SUPFAM" id="SSF46689">
    <property type="entry name" value="Homeodomain-like"/>
    <property type="match status" value="3"/>
</dbReference>
<organism evidence="9 10">
    <name type="scientific">Clydaea vesicula</name>
    <dbReference type="NCBI Taxonomy" id="447962"/>
    <lineage>
        <taxon>Eukaryota</taxon>
        <taxon>Fungi</taxon>
        <taxon>Fungi incertae sedis</taxon>
        <taxon>Chytridiomycota</taxon>
        <taxon>Chytridiomycota incertae sedis</taxon>
        <taxon>Chytridiomycetes</taxon>
        <taxon>Lobulomycetales</taxon>
        <taxon>Lobulomycetaceae</taxon>
        <taxon>Clydaea</taxon>
    </lineage>
</organism>
<dbReference type="EMBL" id="JADGJW010000236">
    <property type="protein sequence ID" value="KAJ3221329.1"/>
    <property type="molecule type" value="Genomic_DNA"/>
</dbReference>
<name>A0AAD5U378_9FUNG</name>
<evidence type="ECO:0000313" key="9">
    <source>
        <dbReference type="EMBL" id="KAJ3221329.1"/>
    </source>
</evidence>
<dbReference type="PANTHER" id="PTHR24291">
    <property type="entry name" value="CYTOCHROME P450 FAMILY 4"/>
    <property type="match status" value="1"/>
</dbReference>
<accession>A0AAD5U378</accession>
<keyword evidence="4" id="KW-0560">Oxidoreductase</keyword>
<dbReference type="Pfam" id="PF00067">
    <property type="entry name" value="p450"/>
    <property type="match status" value="2"/>
</dbReference>
<keyword evidence="3" id="KW-0479">Metal-binding</keyword>
<dbReference type="InterPro" id="IPR017930">
    <property type="entry name" value="Myb_dom"/>
</dbReference>
<dbReference type="PROSITE" id="PS51294">
    <property type="entry name" value="HTH_MYB"/>
    <property type="match status" value="3"/>
</dbReference>
<dbReference type="InterPro" id="IPR002401">
    <property type="entry name" value="Cyt_P450_E_grp-I"/>
</dbReference>
<dbReference type="InterPro" id="IPR009057">
    <property type="entry name" value="Homeodomain-like_sf"/>
</dbReference>
<dbReference type="PRINTS" id="PR00463">
    <property type="entry name" value="EP450I"/>
</dbReference>
<sequence length="807" mass="92822">MNQLKSFDQKTESLFSNENVSYHRLQETLDRQNVENKPPLELELSTINDKFSYQFHGNATSVTPFDSSKTSFIPQTYNQPIQVEQLQFFSQQKDYLTSNTTNDFSLVRPGLNYSDRSQQIDQTHILSTDFSIASFKKSAFPSADDYRNTNLNANQWQNNNKNQFLEKGFGFESVNRNFMFNNQIDNVYSNGEDAINAVEISQKNNQNPILHTVPPAICASTDTNQLNFLQPFKPTAEYTVHSTSLNYEDNYPIFLKSPGNYRKWAREEDELLLNAVKQFGSKGAWNEISSVLKNRTAVQCSTRYFGALNSSILKGKWTAEEDRILLNVIQEKLRSTALSDINWIEISSFVAGRTSVQCMARYREALDPSGILNSKNILLTMKNSFSTLFLVRKGRWTEQEADSLLRQGMAEFGRRWVKIAEIVGARTQRQCRTRPNIAKAVLTKPNEFYRAATFQCAMEAFGPKGIRNSFDVTIEVCETLFNKSWKKMILEKNNIMNIHQHFSCLSADIIALFGFGFEFNLTKYVSESDTSKLESLYHIDNIVSAISKRFFPKFFWRICNAHPDQIKKSTDYLHQTIDLVIQQKRKELVENKDLDIPTTDFLSELIKEKIGDHPAENSFTDRELRDEVLAFFLAGHETTANTMTFAVLELLKNPSVLQKLREEIRTEFNTTTCLMELKKLEFGSLANFKYLDSFLKEVLRLNPVVPILSKFFQKQKPLLKRKSSSNLLSKSDSFNTLNEEIITEDENLILDDVEFRVDDEVIIDVRSLHTLTSVWGEDAQEFKPERWDNGFVPTSCSYIPFGDGPTM</sequence>
<dbReference type="InterPro" id="IPR036396">
    <property type="entry name" value="Cyt_P450_sf"/>
</dbReference>
<evidence type="ECO:0000259" key="8">
    <source>
        <dbReference type="PROSITE" id="PS51294"/>
    </source>
</evidence>
<dbReference type="CDD" id="cd00167">
    <property type="entry name" value="SANT"/>
    <property type="match status" value="3"/>
</dbReference>
<feature type="domain" description="HTH myb-type" evidence="8">
    <location>
        <begin position="262"/>
        <end position="312"/>
    </location>
</feature>
<dbReference type="Pfam" id="PF13921">
    <property type="entry name" value="Myb_DNA-bind_6"/>
    <property type="match status" value="1"/>
</dbReference>
<evidence type="ECO:0008006" key="11">
    <source>
        <dbReference type="Google" id="ProtNLM"/>
    </source>
</evidence>
<dbReference type="GO" id="GO:0020037">
    <property type="term" value="F:heme binding"/>
    <property type="evidence" value="ECO:0007669"/>
    <property type="project" value="InterPro"/>
</dbReference>
<comment type="caution">
    <text evidence="9">The sequence shown here is derived from an EMBL/GenBank/DDBJ whole genome shotgun (WGS) entry which is preliminary data.</text>
</comment>
<keyword evidence="2" id="KW-0349">Heme</keyword>
<dbReference type="InterPro" id="IPR001128">
    <property type="entry name" value="Cyt_P450"/>
</dbReference>
<dbReference type="GO" id="GO:0004497">
    <property type="term" value="F:monooxygenase activity"/>
    <property type="evidence" value="ECO:0007669"/>
    <property type="project" value="UniProtKB-KW"/>
</dbReference>
<dbReference type="PRINTS" id="PR00385">
    <property type="entry name" value="P450"/>
</dbReference>
<dbReference type="Proteomes" id="UP001211065">
    <property type="component" value="Unassembled WGS sequence"/>
</dbReference>
<feature type="domain" description="Myb-like" evidence="7">
    <location>
        <begin position="309"/>
        <end position="366"/>
    </location>
</feature>
<evidence type="ECO:0000256" key="1">
    <source>
        <dbReference type="ARBA" id="ARBA00010617"/>
    </source>
</evidence>
<evidence type="ECO:0000256" key="6">
    <source>
        <dbReference type="ARBA" id="ARBA00023033"/>
    </source>
</evidence>
<dbReference type="SMART" id="SM00717">
    <property type="entry name" value="SANT"/>
    <property type="match status" value="3"/>
</dbReference>
<dbReference type="SUPFAM" id="SSF48264">
    <property type="entry name" value="Cytochrome P450"/>
    <property type="match status" value="1"/>
</dbReference>
<dbReference type="PROSITE" id="PS50090">
    <property type="entry name" value="MYB_LIKE"/>
    <property type="match status" value="3"/>
</dbReference>
<dbReference type="InterPro" id="IPR001005">
    <property type="entry name" value="SANT/Myb"/>
</dbReference>
<dbReference type="PANTHER" id="PTHR24291:SF50">
    <property type="entry name" value="BIFUNCTIONAL ALBAFLAVENONE MONOOXYGENASE_TERPENE SYNTHASE"/>
    <property type="match status" value="1"/>
</dbReference>
<dbReference type="GO" id="GO:0005506">
    <property type="term" value="F:iron ion binding"/>
    <property type="evidence" value="ECO:0007669"/>
    <property type="project" value="InterPro"/>
</dbReference>
<evidence type="ECO:0000313" key="10">
    <source>
        <dbReference type="Proteomes" id="UP001211065"/>
    </source>
</evidence>
<feature type="domain" description="Myb-like" evidence="7">
    <location>
        <begin position="392"/>
        <end position="434"/>
    </location>
</feature>
<dbReference type="InterPro" id="IPR050196">
    <property type="entry name" value="Cytochrome_P450_Monoox"/>
</dbReference>
<feature type="domain" description="HTH myb-type" evidence="8">
    <location>
        <begin position="391"/>
        <end position="434"/>
    </location>
</feature>